<comment type="caution">
    <text evidence="1">The sequence shown here is derived from an EMBL/GenBank/DDBJ whole genome shotgun (WGS) entry which is preliminary data.</text>
</comment>
<evidence type="ECO:0000313" key="2">
    <source>
        <dbReference type="Proteomes" id="UP000634136"/>
    </source>
</evidence>
<organism evidence="1 2">
    <name type="scientific">Senna tora</name>
    <dbReference type="NCBI Taxonomy" id="362788"/>
    <lineage>
        <taxon>Eukaryota</taxon>
        <taxon>Viridiplantae</taxon>
        <taxon>Streptophyta</taxon>
        <taxon>Embryophyta</taxon>
        <taxon>Tracheophyta</taxon>
        <taxon>Spermatophyta</taxon>
        <taxon>Magnoliopsida</taxon>
        <taxon>eudicotyledons</taxon>
        <taxon>Gunneridae</taxon>
        <taxon>Pentapetalae</taxon>
        <taxon>rosids</taxon>
        <taxon>fabids</taxon>
        <taxon>Fabales</taxon>
        <taxon>Fabaceae</taxon>
        <taxon>Caesalpinioideae</taxon>
        <taxon>Cassia clade</taxon>
        <taxon>Senna</taxon>
    </lineage>
</organism>
<accession>A0A834SEI1</accession>
<reference evidence="1" key="1">
    <citation type="submission" date="2020-09" db="EMBL/GenBank/DDBJ databases">
        <title>Genome-Enabled Discovery of Anthraquinone Biosynthesis in Senna tora.</title>
        <authorList>
            <person name="Kang S.-H."/>
            <person name="Pandey R.P."/>
            <person name="Lee C.-M."/>
            <person name="Sim J.-S."/>
            <person name="Jeong J.-T."/>
            <person name="Choi B.-S."/>
            <person name="Jung M."/>
            <person name="Ginzburg D."/>
            <person name="Zhao K."/>
            <person name="Won S.Y."/>
            <person name="Oh T.-J."/>
            <person name="Yu Y."/>
            <person name="Kim N.-H."/>
            <person name="Lee O.R."/>
            <person name="Lee T.-H."/>
            <person name="Bashyal P."/>
            <person name="Kim T.-S."/>
            <person name="Lee W.-H."/>
            <person name="Kawkins C."/>
            <person name="Kim C.-K."/>
            <person name="Kim J.S."/>
            <person name="Ahn B.O."/>
            <person name="Rhee S.Y."/>
            <person name="Sohng J.K."/>
        </authorList>
    </citation>
    <scope>NUCLEOTIDE SEQUENCE</scope>
    <source>
        <tissue evidence="1">Leaf</tissue>
    </source>
</reference>
<gene>
    <name evidence="1" type="ORF">G2W53_041229</name>
</gene>
<keyword evidence="2" id="KW-1185">Reference proteome</keyword>
<dbReference type="AlphaFoldDB" id="A0A834SEI1"/>
<protein>
    <submittedName>
        <fullName evidence="1">Uncharacterized protein</fullName>
    </submittedName>
</protein>
<evidence type="ECO:0000313" key="1">
    <source>
        <dbReference type="EMBL" id="KAF7802118.1"/>
    </source>
</evidence>
<proteinExistence type="predicted"/>
<sequence>MEWIWCSNWSRQGMEGEWIMSYHIPDKKSRSDLRNVHEVPVKSLVAHHIVDEKLWSNLRNHVKVRVKSLVLQLTDTEHFVLYLRNRVDLVLELESSSHGRSVDRVLSYSR</sequence>
<name>A0A834SEI1_9FABA</name>
<dbReference type="Proteomes" id="UP000634136">
    <property type="component" value="Unassembled WGS sequence"/>
</dbReference>
<dbReference type="EMBL" id="JAAIUW010000013">
    <property type="protein sequence ID" value="KAF7802118.1"/>
    <property type="molecule type" value="Genomic_DNA"/>
</dbReference>